<sequence>METGRQDAPRKRIDWLIKVNVAIKTNELLSLSASAVLLPRSETRSAFPRDFARLLIHLILHSVSPQACQPRLPTP</sequence>
<dbReference type="Proteomes" id="UP001307889">
    <property type="component" value="Chromosome 15"/>
</dbReference>
<evidence type="ECO:0000313" key="1">
    <source>
        <dbReference type="EMBL" id="BET03185.1"/>
    </source>
</evidence>
<accession>A0ABN7BHB0</accession>
<proteinExistence type="predicted"/>
<evidence type="ECO:0000313" key="2">
    <source>
        <dbReference type="Proteomes" id="UP001307889"/>
    </source>
</evidence>
<protein>
    <submittedName>
        <fullName evidence="1">Uncharacterized protein</fullName>
    </submittedName>
</protein>
<reference evidence="1 2" key="1">
    <citation type="submission" date="2023-09" db="EMBL/GenBank/DDBJ databases">
        <title>Nesidiocoris tenuis whole genome shotgun sequence.</title>
        <authorList>
            <person name="Shibata T."/>
            <person name="Shimoda M."/>
            <person name="Kobayashi T."/>
            <person name="Uehara T."/>
        </authorList>
    </citation>
    <scope>NUCLEOTIDE SEQUENCE [LARGE SCALE GENOMIC DNA]</scope>
    <source>
        <strain evidence="1 2">Japan</strain>
    </source>
</reference>
<keyword evidence="2" id="KW-1185">Reference proteome</keyword>
<name>A0ABN7BHB0_9HEMI</name>
<gene>
    <name evidence="1" type="ORF">NTJ_16003</name>
</gene>
<organism evidence="1 2">
    <name type="scientific">Nesidiocoris tenuis</name>
    <dbReference type="NCBI Taxonomy" id="355587"/>
    <lineage>
        <taxon>Eukaryota</taxon>
        <taxon>Metazoa</taxon>
        <taxon>Ecdysozoa</taxon>
        <taxon>Arthropoda</taxon>
        <taxon>Hexapoda</taxon>
        <taxon>Insecta</taxon>
        <taxon>Pterygota</taxon>
        <taxon>Neoptera</taxon>
        <taxon>Paraneoptera</taxon>
        <taxon>Hemiptera</taxon>
        <taxon>Heteroptera</taxon>
        <taxon>Panheteroptera</taxon>
        <taxon>Cimicomorpha</taxon>
        <taxon>Miridae</taxon>
        <taxon>Dicyphina</taxon>
        <taxon>Nesidiocoris</taxon>
    </lineage>
</organism>
<dbReference type="EMBL" id="AP028923">
    <property type="protein sequence ID" value="BET03185.1"/>
    <property type="molecule type" value="Genomic_DNA"/>
</dbReference>